<organism evidence="2 3">
    <name type="scientific">Intoshia linei</name>
    <dbReference type="NCBI Taxonomy" id="1819745"/>
    <lineage>
        <taxon>Eukaryota</taxon>
        <taxon>Metazoa</taxon>
        <taxon>Spiralia</taxon>
        <taxon>Lophotrochozoa</taxon>
        <taxon>Mesozoa</taxon>
        <taxon>Orthonectida</taxon>
        <taxon>Rhopaluridae</taxon>
        <taxon>Intoshia</taxon>
    </lineage>
</organism>
<feature type="transmembrane region" description="Helical" evidence="1">
    <location>
        <begin position="17"/>
        <end position="36"/>
    </location>
</feature>
<keyword evidence="3" id="KW-1185">Reference proteome</keyword>
<keyword evidence="1" id="KW-0472">Membrane</keyword>
<keyword evidence="1" id="KW-1133">Transmembrane helix</keyword>
<name>A0A177B2D1_9BILA</name>
<dbReference type="AlphaFoldDB" id="A0A177B2D1"/>
<evidence type="ECO:0000313" key="2">
    <source>
        <dbReference type="EMBL" id="OAF67771.1"/>
    </source>
</evidence>
<protein>
    <submittedName>
        <fullName evidence="2">Uncharacterized protein</fullName>
    </submittedName>
</protein>
<evidence type="ECO:0000256" key="1">
    <source>
        <dbReference type="SAM" id="Phobius"/>
    </source>
</evidence>
<reference evidence="2 3" key="1">
    <citation type="submission" date="2016-04" db="EMBL/GenBank/DDBJ databases">
        <title>The genome of Intoshia linei affirms orthonectids as highly simplified spiralians.</title>
        <authorList>
            <person name="Mikhailov K.V."/>
            <person name="Slusarev G.S."/>
            <person name="Nikitin M.A."/>
            <person name="Logacheva M.D."/>
            <person name="Penin A."/>
            <person name="Aleoshin V."/>
            <person name="Panchin Y.V."/>
        </authorList>
    </citation>
    <scope>NUCLEOTIDE SEQUENCE [LARGE SCALE GENOMIC DNA]</scope>
    <source>
        <strain evidence="2">Intl2013</strain>
        <tissue evidence="2">Whole animal</tissue>
    </source>
</reference>
<dbReference type="EMBL" id="LWCA01000580">
    <property type="protein sequence ID" value="OAF67771.1"/>
    <property type="molecule type" value="Genomic_DNA"/>
</dbReference>
<proteinExistence type="predicted"/>
<evidence type="ECO:0000313" key="3">
    <source>
        <dbReference type="Proteomes" id="UP000078046"/>
    </source>
</evidence>
<keyword evidence="1" id="KW-0812">Transmembrane</keyword>
<sequence length="72" mass="8378">MKTVNFLKKLFSDHPQAAIIVPGYCLFTGGFFYKFYKQFNDPIGKGTLYKLKYAVIREEDVEDKSLLGTRYN</sequence>
<dbReference type="Proteomes" id="UP000078046">
    <property type="component" value="Unassembled WGS sequence"/>
</dbReference>
<accession>A0A177B2D1</accession>
<gene>
    <name evidence="2" type="ORF">A3Q56_04497</name>
</gene>
<comment type="caution">
    <text evidence="2">The sequence shown here is derived from an EMBL/GenBank/DDBJ whole genome shotgun (WGS) entry which is preliminary data.</text>
</comment>